<gene>
    <name evidence="1" type="ORF">SAMN04488085_11042</name>
</gene>
<organism evidence="1 2">
    <name type="scientific">Geodermatophilus ruber</name>
    <dbReference type="NCBI Taxonomy" id="504800"/>
    <lineage>
        <taxon>Bacteria</taxon>
        <taxon>Bacillati</taxon>
        <taxon>Actinomycetota</taxon>
        <taxon>Actinomycetes</taxon>
        <taxon>Geodermatophilales</taxon>
        <taxon>Geodermatophilaceae</taxon>
        <taxon>Geodermatophilus</taxon>
    </lineage>
</organism>
<dbReference type="EMBL" id="FOSW01000010">
    <property type="protein sequence ID" value="SFL37381.1"/>
    <property type="molecule type" value="Genomic_DNA"/>
</dbReference>
<dbReference type="AlphaFoldDB" id="A0A1I4H7L1"/>
<proteinExistence type="predicted"/>
<evidence type="ECO:0000313" key="1">
    <source>
        <dbReference type="EMBL" id="SFL37381.1"/>
    </source>
</evidence>
<accession>A0A1I4H7L1</accession>
<dbReference type="Proteomes" id="UP000199152">
    <property type="component" value="Unassembled WGS sequence"/>
</dbReference>
<evidence type="ECO:0000313" key="2">
    <source>
        <dbReference type="Proteomes" id="UP000199152"/>
    </source>
</evidence>
<sequence>MKLTRSASMAFELTGVPMRMDVAYEGGEPR</sequence>
<protein>
    <submittedName>
        <fullName evidence="1">Uncharacterized protein</fullName>
    </submittedName>
</protein>
<name>A0A1I4H7L1_9ACTN</name>
<keyword evidence="2" id="KW-1185">Reference proteome</keyword>
<dbReference type="InParanoid" id="A0A1I4H7L1"/>
<reference evidence="1 2" key="1">
    <citation type="submission" date="2016-10" db="EMBL/GenBank/DDBJ databases">
        <authorList>
            <person name="de Groot N.N."/>
        </authorList>
    </citation>
    <scope>NUCLEOTIDE SEQUENCE [LARGE SCALE GENOMIC DNA]</scope>
    <source>
        <strain evidence="1 2">DSM 45317</strain>
    </source>
</reference>